<evidence type="ECO:0000313" key="4">
    <source>
        <dbReference type="Proteomes" id="UP000095672"/>
    </source>
</evidence>
<dbReference type="PATRIC" id="fig|1769779.3.peg.3095"/>
<dbReference type="EMBL" id="CP014143">
    <property type="protein sequence ID" value="AOS98484.1"/>
    <property type="molecule type" value="Genomic_DNA"/>
</dbReference>
<evidence type="ECO:0000313" key="3">
    <source>
        <dbReference type="EMBL" id="AOS98484.1"/>
    </source>
</evidence>
<dbReference type="RefSeq" id="WP_226999821.1">
    <property type="nucleotide sequence ID" value="NZ_CP014143.1"/>
</dbReference>
<feature type="domain" description="TPM" evidence="2">
    <location>
        <begin position="103"/>
        <end position="179"/>
    </location>
</feature>
<proteinExistence type="predicted"/>
<dbReference type="STRING" id="1769779.AUP74_03118"/>
<feature type="transmembrane region" description="Helical" evidence="1">
    <location>
        <begin position="64"/>
        <end position="84"/>
    </location>
</feature>
<dbReference type="Gene3D" id="3.10.310.50">
    <property type="match status" value="1"/>
</dbReference>
<dbReference type="Pfam" id="PF04536">
    <property type="entry name" value="TPM_phosphatase"/>
    <property type="match status" value="1"/>
</dbReference>
<organism evidence="3 4">
    <name type="scientific">Microbulbifer aggregans</name>
    <dbReference type="NCBI Taxonomy" id="1769779"/>
    <lineage>
        <taxon>Bacteria</taxon>
        <taxon>Pseudomonadati</taxon>
        <taxon>Pseudomonadota</taxon>
        <taxon>Gammaproteobacteria</taxon>
        <taxon>Cellvibrionales</taxon>
        <taxon>Microbulbiferaceae</taxon>
        <taxon>Microbulbifer</taxon>
    </lineage>
</organism>
<dbReference type="InterPro" id="IPR007621">
    <property type="entry name" value="TPM_dom"/>
</dbReference>
<dbReference type="Proteomes" id="UP000095672">
    <property type="component" value="Chromosome"/>
</dbReference>
<feature type="transmembrane region" description="Helical" evidence="1">
    <location>
        <begin position="36"/>
        <end position="58"/>
    </location>
</feature>
<gene>
    <name evidence="3" type="ORF">AUP74_03118</name>
</gene>
<keyword evidence="4" id="KW-1185">Reference proteome</keyword>
<name>A0A1C9WBF2_9GAMM</name>
<accession>A0A1C9WBF2</accession>
<sequence length="203" mass="23610">MLTSQMRRRISDAIKKAESRTDAELVTVLARESDNYLYISTLWAAFLALLLAPLLQFLPWWIEFYEAFTLQWILFILLALLFRWRPLTMLLVPKRVKYWRAANVARREFLEQELHSTEGRLGLLIFVSEAEHYVEILADRGLAEHIGDETWREVVEQFIGEVKRGRTADAFLHCIERCGDLLEEAAPLTGAKNELPDHLVVLE</sequence>
<evidence type="ECO:0000256" key="1">
    <source>
        <dbReference type="SAM" id="Phobius"/>
    </source>
</evidence>
<dbReference type="PANTHER" id="PTHR30373">
    <property type="entry name" value="UPF0603 PROTEIN YGCG"/>
    <property type="match status" value="1"/>
</dbReference>
<protein>
    <recommendedName>
        <fullName evidence="2">TPM domain-containing protein</fullName>
    </recommendedName>
</protein>
<reference evidence="4" key="1">
    <citation type="submission" date="2016-01" db="EMBL/GenBank/DDBJ databases">
        <title>Complete genome sequence of Microbulbifer sp. CCB-MM1, a halophile isolated from Matang Mangrove Forest, Perak.</title>
        <authorList>
            <person name="Moh T.H."/>
            <person name="Dinesh B."/>
            <person name="Lau N.-S."/>
            <person name="Go F."/>
            <person name="Alexander Chong S.-C."/>
        </authorList>
    </citation>
    <scope>NUCLEOTIDE SEQUENCE [LARGE SCALE GENOMIC DNA]</scope>
    <source>
        <strain evidence="4">CCB-MM1</strain>
    </source>
</reference>
<keyword evidence="1" id="KW-1133">Transmembrane helix</keyword>
<dbReference type="AlphaFoldDB" id="A0A1C9WBF2"/>
<keyword evidence="1" id="KW-0812">Transmembrane</keyword>
<dbReference type="PANTHER" id="PTHR30373:SF8">
    <property type="entry name" value="BLL7265 PROTEIN"/>
    <property type="match status" value="1"/>
</dbReference>
<dbReference type="KEGG" id="micc:AUP74_03118"/>
<evidence type="ECO:0000259" key="2">
    <source>
        <dbReference type="Pfam" id="PF04536"/>
    </source>
</evidence>
<keyword evidence="1" id="KW-0472">Membrane</keyword>